<dbReference type="NCBIfam" id="NF041062">
    <property type="entry name" value="DpdE"/>
    <property type="match status" value="1"/>
</dbReference>
<keyword evidence="5" id="KW-1185">Reference proteome</keyword>
<dbReference type="Gene3D" id="3.40.50.300">
    <property type="entry name" value="P-loop containing nucleotide triphosphate hydrolases"/>
    <property type="match status" value="1"/>
</dbReference>
<reference evidence="4 5" key="1">
    <citation type="submission" date="2017-05" db="EMBL/GenBank/DDBJ databases">
        <authorList>
            <person name="Varghese N."/>
            <person name="Submissions S."/>
        </authorList>
    </citation>
    <scope>NUCLEOTIDE SEQUENCE [LARGE SCALE GENOMIC DNA]</scope>
    <source>
        <strain evidence="4 5">DSM 46834</strain>
    </source>
</reference>
<keyword evidence="1" id="KW-0378">Hydrolase</keyword>
<sequence>MLLSGGQESPYFRDSRLPALEELTAQRAACASVPALPSSRVQIHGHQISAALKVLSDPVQRYLLADEVGLGKTIEAGFVIRQRFLEDPRAKVVVVAPEPLRRQWLEELLERFFVDDFPHAELVVSSHDSPEKWSQYHDFDLAVVDEAHLLAGMGEPTASPYVELRRLCHAVPRLLLLSATPVLQKETTHLGLLHLLDPQVYSWEHFDSFRQRLSVRRELATAVYSLDPLFSYLLADAIDQVRNLLPEDSRFDTLAEDVVARLDDDGDLRPDATADDLATAVAALRGHVAETYRLHRRVLRNRRVSVLNARLDDAGVMAPFEVTGRRSPQLVVLRAHEHQRGREVLEDWQVRTRDHLLDTAGDLAPYAEVLSVLTSRVGGPLDDLRDAMSFRVRHDQAAGKRADLSAQERRFLREAPRLPFEADILRDLDARRPSDGMTELVERLRPALAARRAVVFAGRGQLASSLHSTLMQQGATRVREHTRQAGAAAAEDAVREWREQGGLLICDASAEDGRNLQLADLVLHLRLPGNPNELEQRIGRVDRYGSTRSAQQVVFGDASDTGLTAAWREVLLNGHQVFTRSISALQDAVDRELQGLWLAALEDGATGLAATAPAVAKSLEDETKVLAQLDVLETSYESASPARDIAHGLAEWELSRADDSPLLRLLEGDEGFRFQLRRRQRGEVTISSGSRPPLLGPQLLAELRTVPEKSRTGWTDRWDALRNGGRLFRIGNPLIDAVGRILQLDDRGRASAHWRVDPSWRLEPLPYFAFDYLVEVDLTPAIEVARREGAGDLLALRRRADRFFEPFHRRLWIPSNEAVAVDDEKLLAWLDAPYRNNASDVNLNAQRIASLHRLFGGVDGFEEAAHDAESSARTELARMTDLPARRGFAQAAVREELAVLSAQAEARRAAAAILTDDHSAAFDRALTQALLQGIGAPKVSLVAVTCLVRSGQRWPGA</sequence>
<dbReference type="AlphaFoldDB" id="A0A521EY69"/>
<dbReference type="SMART" id="SM00487">
    <property type="entry name" value="DEXDc"/>
    <property type="match status" value="1"/>
</dbReference>
<dbReference type="GO" id="GO:0016787">
    <property type="term" value="F:hydrolase activity"/>
    <property type="evidence" value="ECO:0007669"/>
    <property type="project" value="UniProtKB-KW"/>
</dbReference>
<dbReference type="InterPro" id="IPR001650">
    <property type="entry name" value="Helicase_C-like"/>
</dbReference>
<accession>A0A521EY69</accession>
<feature type="domain" description="Helicase ATP-binding" evidence="2">
    <location>
        <begin position="53"/>
        <end position="199"/>
    </location>
</feature>
<dbReference type="PROSITE" id="PS51192">
    <property type="entry name" value="HELICASE_ATP_BIND_1"/>
    <property type="match status" value="1"/>
</dbReference>
<organism evidence="4 5">
    <name type="scientific">Geodermatophilus aquaeductus</name>
    <dbReference type="NCBI Taxonomy" id="1564161"/>
    <lineage>
        <taxon>Bacteria</taxon>
        <taxon>Bacillati</taxon>
        <taxon>Actinomycetota</taxon>
        <taxon>Actinomycetes</taxon>
        <taxon>Geodermatophilales</taxon>
        <taxon>Geodermatophilaceae</taxon>
        <taxon>Geodermatophilus</taxon>
    </lineage>
</organism>
<dbReference type="PROSITE" id="PS51194">
    <property type="entry name" value="HELICASE_CTER"/>
    <property type="match status" value="1"/>
</dbReference>
<feature type="domain" description="Helicase C-terminal" evidence="3">
    <location>
        <begin position="436"/>
        <end position="593"/>
    </location>
</feature>
<dbReference type="EMBL" id="FXTJ01000006">
    <property type="protein sequence ID" value="SMO88972.1"/>
    <property type="molecule type" value="Genomic_DNA"/>
</dbReference>
<dbReference type="PANTHER" id="PTHR45766:SF6">
    <property type="entry name" value="SWI_SNF-RELATED MATRIX-ASSOCIATED ACTIN-DEPENDENT REGULATOR OF CHROMATIN SUBFAMILY A-LIKE PROTEIN 1"/>
    <property type="match status" value="1"/>
</dbReference>
<keyword evidence="4" id="KW-0067">ATP-binding</keyword>
<dbReference type="PANTHER" id="PTHR45766">
    <property type="entry name" value="DNA ANNEALING HELICASE AND ENDONUCLEASE ZRANB3 FAMILY MEMBER"/>
    <property type="match status" value="1"/>
</dbReference>
<evidence type="ECO:0000313" key="4">
    <source>
        <dbReference type="EMBL" id="SMO88972.1"/>
    </source>
</evidence>
<evidence type="ECO:0000313" key="5">
    <source>
        <dbReference type="Proteomes" id="UP000317484"/>
    </source>
</evidence>
<dbReference type="InterPro" id="IPR027417">
    <property type="entry name" value="P-loop_NTPase"/>
</dbReference>
<dbReference type="Proteomes" id="UP000317484">
    <property type="component" value="Unassembled WGS sequence"/>
</dbReference>
<evidence type="ECO:0000259" key="2">
    <source>
        <dbReference type="PROSITE" id="PS51192"/>
    </source>
</evidence>
<keyword evidence="4" id="KW-0347">Helicase</keyword>
<evidence type="ECO:0000259" key="3">
    <source>
        <dbReference type="PROSITE" id="PS51194"/>
    </source>
</evidence>
<keyword evidence="4" id="KW-0547">Nucleotide-binding</keyword>
<dbReference type="GO" id="GO:0004386">
    <property type="term" value="F:helicase activity"/>
    <property type="evidence" value="ECO:0007669"/>
    <property type="project" value="UniProtKB-KW"/>
</dbReference>
<protein>
    <submittedName>
        <fullName evidence="4">ATP-dependent helicase HepA</fullName>
    </submittedName>
</protein>
<dbReference type="Pfam" id="PF00271">
    <property type="entry name" value="Helicase_C"/>
    <property type="match status" value="1"/>
</dbReference>
<name>A0A521EY69_9ACTN</name>
<dbReference type="SUPFAM" id="SSF52540">
    <property type="entry name" value="P-loop containing nucleoside triphosphate hydrolases"/>
    <property type="match status" value="2"/>
</dbReference>
<evidence type="ECO:0000256" key="1">
    <source>
        <dbReference type="ARBA" id="ARBA00022801"/>
    </source>
</evidence>
<dbReference type="InterPro" id="IPR014001">
    <property type="entry name" value="Helicase_ATP-bd"/>
</dbReference>
<dbReference type="Gene3D" id="3.40.50.10810">
    <property type="entry name" value="Tandem AAA-ATPase domain"/>
    <property type="match status" value="1"/>
</dbReference>
<dbReference type="InterPro" id="IPR038718">
    <property type="entry name" value="SNF2-like_sf"/>
</dbReference>
<gene>
    <name evidence="4" type="ORF">SAMN06273567_106140</name>
</gene>
<proteinExistence type="predicted"/>